<dbReference type="RefSeq" id="WP_161339722.1">
    <property type="nucleotide sequence ID" value="NZ_JBHSDG010000003.1"/>
</dbReference>
<evidence type="ECO:0000313" key="2">
    <source>
        <dbReference type="Proteomes" id="UP000445696"/>
    </source>
</evidence>
<name>A0A845MHD8_9PROT</name>
<dbReference type="Gene3D" id="3.40.1530.20">
    <property type="entry name" value="Protein of unknown function (DUF1491)"/>
    <property type="match status" value="1"/>
</dbReference>
<evidence type="ECO:0000313" key="1">
    <source>
        <dbReference type="EMBL" id="MZR23075.1"/>
    </source>
</evidence>
<proteinExistence type="predicted"/>
<protein>
    <submittedName>
        <fullName evidence="1">DUF1491 family protein</fullName>
    </submittedName>
</protein>
<dbReference type="EMBL" id="WTVA01000014">
    <property type="protein sequence ID" value="MZR23075.1"/>
    <property type="molecule type" value="Genomic_DNA"/>
</dbReference>
<organism evidence="1 2">
    <name type="scientific">Sneathiella chungangensis</name>
    <dbReference type="NCBI Taxonomy" id="1418234"/>
    <lineage>
        <taxon>Bacteria</taxon>
        <taxon>Pseudomonadati</taxon>
        <taxon>Pseudomonadota</taxon>
        <taxon>Alphaproteobacteria</taxon>
        <taxon>Sneathiellales</taxon>
        <taxon>Sneathiellaceae</taxon>
        <taxon>Sneathiella</taxon>
    </lineage>
</organism>
<gene>
    <name evidence="1" type="ORF">GQF03_12125</name>
</gene>
<dbReference type="Pfam" id="PF07372">
    <property type="entry name" value="DUF1491"/>
    <property type="match status" value="1"/>
</dbReference>
<keyword evidence="2" id="KW-1185">Reference proteome</keyword>
<dbReference type="OrthoDB" id="9809136at2"/>
<dbReference type="InterPro" id="IPR009964">
    <property type="entry name" value="DUF1491"/>
</dbReference>
<comment type="caution">
    <text evidence="1">The sequence shown here is derived from an EMBL/GenBank/DDBJ whole genome shotgun (WGS) entry which is preliminary data.</text>
</comment>
<sequence length="113" mass="12880">MEPRLKAELWIKAHIRKCATLNVPVMVTRRGDATAGTVLLKINRLGLGCMVLSPTTNFDDGGRLWLKGTGRDWVEEADADAYIERRVKNDPDLWVLEIEDREGRAFLDEKIEE</sequence>
<dbReference type="Proteomes" id="UP000445696">
    <property type="component" value="Unassembled WGS sequence"/>
</dbReference>
<dbReference type="AlphaFoldDB" id="A0A845MHD8"/>
<reference evidence="1 2" key="1">
    <citation type="journal article" date="2014" name="Int. J. Syst. Evol. Microbiol.">
        <title>Sneathiella chungangensis sp. nov., isolated from a marine sand, and emended description of the genus Sneathiella.</title>
        <authorList>
            <person name="Siamphan C."/>
            <person name="Kim H."/>
            <person name="Lee J.S."/>
            <person name="Kim W."/>
        </authorList>
    </citation>
    <scope>NUCLEOTIDE SEQUENCE [LARGE SCALE GENOMIC DNA]</scope>
    <source>
        <strain evidence="1 2">KCTC 32476</strain>
    </source>
</reference>
<accession>A0A845MHD8</accession>